<protein>
    <submittedName>
        <fullName evidence="2">Uncharacterized protein</fullName>
    </submittedName>
</protein>
<evidence type="ECO:0000313" key="2">
    <source>
        <dbReference type="WBParaSite" id="PS1159_v2.g7537.t1"/>
    </source>
</evidence>
<dbReference type="Proteomes" id="UP000887580">
    <property type="component" value="Unplaced"/>
</dbReference>
<dbReference type="WBParaSite" id="PS1159_v2.g7537.t1">
    <property type="protein sequence ID" value="PS1159_v2.g7537.t1"/>
    <property type="gene ID" value="PS1159_v2.g7537"/>
</dbReference>
<accession>A0AC35GQ58</accession>
<evidence type="ECO:0000313" key="1">
    <source>
        <dbReference type="Proteomes" id="UP000887580"/>
    </source>
</evidence>
<reference evidence="2" key="1">
    <citation type="submission" date="2022-11" db="UniProtKB">
        <authorList>
            <consortium name="WormBaseParasite"/>
        </authorList>
    </citation>
    <scope>IDENTIFICATION</scope>
</reference>
<name>A0AC35GQ58_9BILA</name>
<organism evidence="1 2">
    <name type="scientific">Panagrolaimus sp. PS1159</name>
    <dbReference type="NCBI Taxonomy" id="55785"/>
    <lineage>
        <taxon>Eukaryota</taxon>
        <taxon>Metazoa</taxon>
        <taxon>Ecdysozoa</taxon>
        <taxon>Nematoda</taxon>
        <taxon>Chromadorea</taxon>
        <taxon>Rhabditida</taxon>
        <taxon>Tylenchina</taxon>
        <taxon>Panagrolaimomorpha</taxon>
        <taxon>Panagrolaimoidea</taxon>
        <taxon>Panagrolaimidae</taxon>
        <taxon>Panagrolaimus</taxon>
    </lineage>
</organism>
<proteinExistence type="predicted"/>
<sequence>NEHLAKGGEILIATKFDHDEVIKKLTDTT</sequence>